<dbReference type="InterPro" id="IPR051081">
    <property type="entry name" value="HTH_MetalResp_TranReg"/>
</dbReference>
<keyword evidence="9" id="KW-1185">Reference proteome</keyword>
<accession>A0A7W8KKP6</accession>
<evidence type="ECO:0000313" key="7">
    <source>
        <dbReference type="EMBL" id="MBB5378766.1"/>
    </source>
</evidence>
<dbReference type="PANTHER" id="PTHR33154:SF18">
    <property type="entry name" value="ARSENICAL RESISTANCE OPERON REPRESSOR"/>
    <property type="match status" value="1"/>
</dbReference>
<evidence type="ECO:0000313" key="8">
    <source>
        <dbReference type="Proteomes" id="UP000539473"/>
    </source>
</evidence>
<dbReference type="Proteomes" id="UP000619376">
    <property type="component" value="Unassembled WGS sequence"/>
</dbReference>
<dbReference type="InterPro" id="IPR036388">
    <property type="entry name" value="WH-like_DNA-bd_sf"/>
</dbReference>
<name>A0A7W8KKP6_9DEIO</name>
<dbReference type="Pfam" id="PF01022">
    <property type="entry name" value="HTH_5"/>
    <property type="match status" value="1"/>
</dbReference>
<comment type="caution">
    <text evidence="7">The sequence shown here is derived from an EMBL/GenBank/DDBJ whole genome shotgun (WGS) entry which is preliminary data.</text>
</comment>
<organism evidence="7 8">
    <name type="scientific">Deinococcus metalli</name>
    <dbReference type="NCBI Taxonomy" id="1141878"/>
    <lineage>
        <taxon>Bacteria</taxon>
        <taxon>Thermotogati</taxon>
        <taxon>Deinococcota</taxon>
        <taxon>Deinococci</taxon>
        <taxon>Deinococcales</taxon>
        <taxon>Deinococcaceae</taxon>
        <taxon>Deinococcus</taxon>
    </lineage>
</organism>
<feature type="region of interest" description="Disordered" evidence="4">
    <location>
        <begin position="101"/>
        <end position="122"/>
    </location>
</feature>
<dbReference type="SUPFAM" id="SSF46785">
    <property type="entry name" value="Winged helix' DNA-binding domain"/>
    <property type="match status" value="1"/>
</dbReference>
<evidence type="ECO:0000256" key="3">
    <source>
        <dbReference type="ARBA" id="ARBA00023163"/>
    </source>
</evidence>
<dbReference type="SMART" id="SM00418">
    <property type="entry name" value="HTH_ARSR"/>
    <property type="match status" value="1"/>
</dbReference>
<dbReference type="InterPro" id="IPR001845">
    <property type="entry name" value="HTH_ArsR_DNA-bd_dom"/>
</dbReference>
<evidence type="ECO:0000256" key="1">
    <source>
        <dbReference type="ARBA" id="ARBA00023015"/>
    </source>
</evidence>
<evidence type="ECO:0000256" key="4">
    <source>
        <dbReference type="SAM" id="MobiDB-lite"/>
    </source>
</evidence>
<reference evidence="7 8" key="3">
    <citation type="submission" date="2020-08" db="EMBL/GenBank/DDBJ databases">
        <title>Genomic Encyclopedia of Type Strains, Phase IV (KMG-IV): sequencing the most valuable type-strain genomes for metagenomic binning, comparative biology and taxonomic classification.</title>
        <authorList>
            <person name="Goeker M."/>
        </authorList>
    </citation>
    <scope>NUCLEOTIDE SEQUENCE [LARGE SCALE GENOMIC DNA]</scope>
    <source>
        <strain evidence="7 8">DSM 27521</strain>
    </source>
</reference>
<feature type="compositionally biased region" description="Low complexity" evidence="4">
    <location>
        <begin position="104"/>
        <end position="122"/>
    </location>
</feature>
<feature type="domain" description="HTH arsR-type" evidence="5">
    <location>
        <begin position="1"/>
        <end position="107"/>
    </location>
</feature>
<dbReference type="AlphaFoldDB" id="A0A7W8KKP6"/>
<evidence type="ECO:0000256" key="2">
    <source>
        <dbReference type="ARBA" id="ARBA00023125"/>
    </source>
</evidence>
<keyword evidence="2" id="KW-0238">DNA-binding</keyword>
<protein>
    <submittedName>
        <fullName evidence="7">ArsR family transcriptional regulator</fullName>
    </submittedName>
</protein>
<dbReference type="RefSeq" id="WP_184115520.1">
    <property type="nucleotide sequence ID" value="NZ_BNAJ01000014.1"/>
</dbReference>
<evidence type="ECO:0000313" key="9">
    <source>
        <dbReference type="Proteomes" id="UP000619376"/>
    </source>
</evidence>
<dbReference type="PANTHER" id="PTHR33154">
    <property type="entry name" value="TRANSCRIPTIONAL REGULATOR, ARSR FAMILY"/>
    <property type="match status" value="1"/>
</dbReference>
<gene>
    <name evidence="6" type="ORF">GCM10017781_40340</name>
    <name evidence="7" type="ORF">HNQ07_004273</name>
</gene>
<sequence>MDFDVTADLFKALGDPHRLRALHFLATATPACCQGPDGVCACDLVTHLGLAQPTVSHHMRLLTDAGLVTATRRGRWVHYALSDAGLHTAAHTLGLLQTAASRNTPPTAFPTAQSPTAQPTPA</sequence>
<dbReference type="InterPro" id="IPR011991">
    <property type="entry name" value="ArsR-like_HTH"/>
</dbReference>
<dbReference type="NCBIfam" id="NF033788">
    <property type="entry name" value="HTH_metalloreg"/>
    <property type="match status" value="1"/>
</dbReference>
<dbReference type="InterPro" id="IPR036390">
    <property type="entry name" value="WH_DNA-bd_sf"/>
</dbReference>
<dbReference type="GO" id="GO:0003677">
    <property type="term" value="F:DNA binding"/>
    <property type="evidence" value="ECO:0007669"/>
    <property type="project" value="UniProtKB-KW"/>
</dbReference>
<dbReference type="GO" id="GO:0003700">
    <property type="term" value="F:DNA-binding transcription factor activity"/>
    <property type="evidence" value="ECO:0007669"/>
    <property type="project" value="InterPro"/>
</dbReference>
<dbReference type="PROSITE" id="PS50987">
    <property type="entry name" value="HTH_ARSR_2"/>
    <property type="match status" value="1"/>
</dbReference>
<proteinExistence type="predicted"/>
<dbReference type="EMBL" id="BNAJ01000014">
    <property type="protein sequence ID" value="GHF60139.1"/>
    <property type="molecule type" value="Genomic_DNA"/>
</dbReference>
<keyword evidence="3" id="KW-0804">Transcription</keyword>
<dbReference type="Gene3D" id="1.10.10.10">
    <property type="entry name" value="Winged helix-like DNA-binding domain superfamily/Winged helix DNA-binding domain"/>
    <property type="match status" value="1"/>
</dbReference>
<keyword evidence="1" id="KW-0805">Transcription regulation</keyword>
<dbReference type="CDD" id="cd00090">
    <property type="entry name" value="HTH_ARSR"/>
    <property type="match status" value="1"/>
</dbReference>
<reference evidence="6" key="4">
    <citation type="submission" date="2024-05" db="EMBL/GenBank/DDBJ databases">
        <authorList>
            <person name="Sun Q."/>
            <person name="Zhou Y."/>
        </authorList>
    </citation>
    <scope>NUCLEOTIDE SEQUENCE</scope>
    <source>
        <strain evidence="6">CGMCC 1.18437</strain>
    </source>
</reference>
<reference evidence="9" key="2">
    <citation type="journal article" date="2019" name="Int. J. Syst. Evol. Microbiol.">
        <title>The Global Catalogue of Microorganisms (GCM) 10K type strain sequencing project: providing services to taxonomists for standard genome sequencing and annotation.</title>
        <authorList>
            <consortium name="The Broad Institute Genomics Platform"/>
            <consortium name="The Broad Institute Genome Sequencing Center for Infectious Disease"/>
            <person name="Wu L."/>
            <person name="Ma J."/>
        </authorList>
    </citation>
    <scope>NUCLEOTIDE SEQUENCE [LARGE SCALE GENOMIC DNA]</scope>
    <source>
        <strain evidence="9">CGMCC 1.18437</strain>
    </source>
</reference>
<evidence type="ECO:0000259" key="5">
    <source>
        <dbReference type="PROSITE" id="PS50987"/>
    </source>
</evidence>
<dbReference type="EMBL" id="JACHFK010000015">
    <property type="protein sequence ID" value="MBB5378766.1"/>
    <property type="molecule type" value="Genomic_DNA"/>
</dbReference>
<evidence type="ECO:0000313" key="6">
    <source>
        <dbReference type="EMBL" id="GHF60139.1"/>
    </source>
</evidence>
<dbReference type="Proteomes" id="UP000539473">
    <property type="component" value="Unassembled WGS sequence"/>
</dbReference>
<reference evidence="6" key="1">
    <citation type="journal article" date="2014" name="Int. J. Syst. Evol. Microbiol.">
        <title>Complete genome of a new Firmicutes species belonging to the dominant human colonic microbiota ('Ruminococcus bicirculans') reveals two chromosomes and a selective capacity to utilize plant glucans.</title>
        <authorList>
            <consortium name="NISC Comparative Sequencing Program"/>
            <person name="Wegmann U."/>
            <person name="Louis P."/>
            <person name="Goesmann A."/>
            <person name="Henrissat B."/>
            <person name="Duncan S.H."/>
            <person name="Flint H.J."/>
        </authorList>
    </citation>
    <scope>NUCLEOTIDE SEQUENCE</scope>
    <source>
        <strain evidence="6">CGMCC 1.18437</strain>
    </source>
</reference>